<proteinExistence type="predicted"/>
<evidence type="ECO:0000313" key="3">
    <source>
        <dbReference type="Proteomes" id="UP001370490"/>
    </source>
</evidence>
<organism evidence="2 3">
    <name type="scientific">Dillenia turbinata</name>
    <dbReference type="NCBI Taxonomy" id="194707"/>
    <lineage>
        <taxon>Eukaryota</taxon>
        <taxon>Viridiplantae</taxon>
        <taxon>Streptophyta</taxon>
        <taxon>Embryophyta</taxon>
        <taxon>Tracheophyta</taxon>
        <taxon>Spermatophyta</taxon>
        <taxon>Magnoliopsida</taxon>
        <taxon>eudicotyledons</taxon>
        <taxon>Gunneridae</taxon>
        <taxon>Pentapetalae</taxon>
        <taxon>Dilleniales</taxon>
        <taxon>Dilleniaceae</taxon>
        <taxon>Dillenia</taxon>
    </lineage>
</organism>
<dbReference type="PANTHER" id="PTHR33320">
    <property type="entry name" value="METHIONYL-TRNA SYNTHETASE"/>
    <property type="match status" value="1"/>
</dbReference>
<feature type="region of interest" description="Disordered" evidence="1">
    <location>
        <begin position="23"/>
        <end position="49"/>
    </location>
</feature>
<name>A0AAN8ZKB0_9MAGN</name>
<feature type="compositionally biased region" description="Pro residues" evidence="1">
    <location>
        <begin position="35"/>
        <end position="49"/>
    </location>
</feature>
<evidence type="ECO:0000256" key="1">
    <source>
        <dbReference type="SAM" id="MobiDB-lite"/>
    </source>
</evidence>
<keyword evidence="3" id="KW-1185">Reference proteome</keyword>
<sequence length="364" mass="41398">MFSLPISIFFIFNPTLTTIQAPRSQKPFSSHLSHTPPPPIPPSFSSSPPPKRSISSSLVLISLFSLVPSFPPPSLAATFTSISVNRSISPLIPPQRFSTTKKKSSNWRSKPHQVQELGFGPINVSVDGIEKLEKSKIQCEMEIVTRMFMFANKEYISFDSVNQPSSVLLLQMMEVAGLVNSMKRNTYRLIVLARKMIRVWTYAQAFVTFSLSRAMHIPMPVQRDAFCEPTRMLVSTSPVNFGLRRSIFRPPAHTNGRPSLIEKSHLTPPRQERKKEKTGTPVCRKSGFYRERRKSRMCVGFLYDKEERELGREKAPGACPYCGWKVEAIDVESKWSCCLLPICYKMKRKYLCTVCGKRLELCYS</sequence>
<dbReference type="PANTHER" id="PTHR33320:SF30">
    <property type="entry name" value="OS04G0606200 PROTEIN"/>
    <property type="match status" value="1"/>
</dbReference>
<dbReference type="EMBL" id="JBAMMX010000003">
    <property type="protein sequence ID" value="KAK6944579.1"/>
    <property type="molecule type" value="Genomic_DNA"/>
</dbReference>
<feature type="region of interest" description="Disordered" evidence="1">
    <location>
        <begin position="252"/>
        <end position="278"/>
    </location>
</feature>
<comment type="caution">
    <text evidence="2">The sequence shown here is derived from an EMBL/GenBank/DDBJ whole genome shotgun (WGS) entry which is preliminary data.</text>
</comment>
<protein>
    <submittedName>
        <fullName evidence="2">Uncharacterized protein</fullName>
    </submittedName>
</protein>
<gene>
    <name evidence="2" type="ORF">RJ641_025681</name>
</gene>
<accession>A0AAN8ZKB0</accession>
<evidence type="ECO:0000313" key="2">
    <source>
        <dbReference type="EMBL" id="KAK6944579.1"/>
    </source>
</evidence>
<dbReference type="Proteomes" id="UP001370490">
    <property type="component" value="Unassembled WGS sequence"/>
</dbReference>
<reference evidence="2 3" key="1">
    <citation type="submission" date="2023-12" db="EMBL/GenBank/DDBJ databases">
        <title>A high-quality genome assembly for Dillenia turbinata (Dilleniales).</title>
        <authorList>
            <person name="Chanderbali A."/>
        </authorList>
    </citation>
    <scope>NUCLEOTIDE SEQUENCE [LARGE SCALE GENOMIC DNA]</scope>
    <source>
        <strain evidence="2">LSX21</strain>
        <tissue evidence="2">Leaf</tissue>
    </source>
</reference>
<feature type="compositionally biased region" description="Basic and acidic residues" evidence="1">
    <location>
        <begin position="260"/>
        <end position="278"/>
    </location>
</feature>
<dbReference type="AlphaFoldDB" id="A0AAN8ZKB0"/>